<reference evidence="2" key="1">
    <citation type="submission" date="2020-12" db="EMBL/GenBank/DDBJ databases">
        <title>PHA producing bacteria isolated from mangrove.</title>
        <authorList>
            <person name="Zheng W."/>
            <person name="Yu S."/>
            <person name="Huang Y."/>
        </authorList>
    </citation>
    <scope>NUCLEOTIDE SEQUENCE</scope>
    <source>
        <strain evidence="2">GN22-4</strain>
    </source>
</reference>
<evidence type="ECO:0000313" key="4">
    <source>
        <dbReference type="Proteomes" id="UP000664578"/>
    </source>
</evidence>
<dbReference type="EMBL" id="JAEMWV010000007">
    <property type="protein sequence ID" value="MBN8252854.1"/>
    <property type="molecule type" value="Genomic_DNA"/>
</dbReference>
<keyword evidence="1" id="KW-1133">Transmembrane helix</keyword>
<feature type="transmembrane region" description="Helical" evidence="1">
    <location>
        <begin position="34"/>
        <end position="52"/>
    </location>
</feature>
<evidence type="ECO:0000256" key="1">
    <source>
        <dbReference type="SAM" id="Phobius"/>
    </source>
</evidence>
<dbReference type="EMBL" id="JAWUZT010000003">
    <property type="protein sequence ID" value="MDW8514900.1"/>
    <property type="molecule type" value="Genomic_DNA"/>
</dbReference>
<evidence type="ECO:0000313" key="3">
    <source>
        <dbReference type="EMBL" id="MDW8514900.1"/>
    </source>
</evidence>
<dbReference type="Proteomes" id="UP000664578">
    <property type="component" value="Unassembled WGS sequence"/>
</dbReference>
<accession>A0A1N6UMA9</accession>
<dbReference type="GeneID" id="93680863"/>
<reference evidence="5" key="2">
    <citation type="submission" date="2023-07" db="EMBL/GenBank/DDBJ databases">
        <title>Draft genomic sequences of Priestia flexa CCM isolated from the soil of an abandoned mine contaminated by free cyanide in the high Andean zone of Tacna, Peru.</title>
        <authorList>
            <person name="Caceda Quiroz C.J."/>
            <person name="Maraza Chooque G.J."/>
            <person name="Fora Quispe G.L."/>
            <person name="Carpio Mamani M."/>
        </authorList>
    </citation>
    <scope>NUCLEOTIDE SEQUENCE [LARGE SCALE GENOMIC DNA]</scope>
    <source>
        <strain evidence="5">CCM</strain>
    </source>
</reference>
<protein>
    <submittedName>
        <fullName evidence="2">Uncharacterized protein</fullName>
    </submittedName>
</protein>
<dbReference type="Proteomes" id="UP001284771">
    <property type="component" value="Unassembled WGS sequence"/>
</dbReference>
<dbReference type="RefSeq" id="WP_153301208.1">
    <property type="nucleotide sequence ID" value="NZ_CANLXW010000042.1"/>
</dbReference>
<keyword evidence="5" id="KW-1185">Reference proteome</keyword>
<sequence>MTKKFFILATIVFLLFASPPLILAIYQGEVKDIMVISLIIIIVFSITTYEFVRRKK</sequence>
<evidence type="ECO:0000313" key="5">
    <source>
        <dbReference type="Proteomes" id="UP001284771"/>
    </source>
</evidence>
<comment type="caution">
    <text evidence="2">The sequence shown here is derived from an EMBL/GenBank/DDBJ whole genome shotgun (WGS) entry which is preliminary data.</text>
</comment>
<name>A0A1N6UMA9_9BACI</name>
<keyword evidence="1" id="KW-0472">Membrane</keyword>
<reference evidence="3" key="3">
    <citation type="submission" date="2024-05" db="EMBL/GenBank/DDBJ databases">
        <title>Draft genomic sequences of Priestia flexa CCM isolated from the soil of an abandoned mine contaminated by free cyanide in the high Andean zone of Tacna, Peru.</title>
        <authorList>
            <person name="Caceda Quiroz C.J."/>
            <person name="Maraza Chooque G.J."/>
            <person name="Fora Quispe G.L."/>
            <person name="Carpio Mamani M."/>
        </authorList>
    </citation>
    <scope>NUCLEOTIDE SEQUENCE</scope>
    <source>
        <strain evidence="3">CCM</strain>
    </source>
</reference>
<dbReference type="AlphaFoldDB" id="A0A1N6UMA9"/>
<gene>
    <name evidence="2" type="ORF">JF537_14850</name>
    <name evidence="3" type="ORF">RIB56_02045</name>
</gene>
<organism evidence="2 4">
    <name type="scientific">Priestia flexa</name>
    <dbReference type="NCBI Taxonomy" id="86664"/>
    <lineage>
        <taxon>Bacteria</taxon>
        <taxon>Bacillati</taxon>
        <taxon>Bacillota</taxon>
        <taxon>Bacilli</taxon>
        <taxon>Bacillales</taxon>
        <taxon>Bacillaceae</taxon>
        <taxon>Priestia</taxon>
    </lineage>
</organism>
<proteinExistence type="predicted"/>
<keyword evidence="1" id="KW-0812">Transmembrane</keyword>
<evidence type="ECO:0000313" key="2">
    <source>
        <dbReference type="EMBL" id="MBN8252854.1"/>
    </source>
</evidence>